<feature type="compositionally biased region" description="Low complexity" evidence="1">
    <location>
        <begin position="190"/>
        <end position="206"/>
    </location>
</feature>
<dbReference type="OrthoDB" id="5192051at2"/>
<protein>
    <submittedName>
        <fullName evidence="4">LPXTG-motif cell wall anchor domain-containing protein</fullName>
    </submittedName>
</protein>
<dbReference type="EMBL" id="FNGF01000001">
    <property type="protein sequence ID" value="SDK68939.1"/>
    <property type="molecule type" value="Genomic_DNA"/>
</dbReference>
<sequence length="250" mass="26289">MKALILRTSAVTAVSVLAWAAPAQAQPQTLPVEPVKLYLKEHEPIPLAEEGGAIVLSADFDLWSFRSVEAFQEIGEFQIVHDESGRCLTADTSGGEETEPVALADCADAITWTAEYDDRPGFDDLRFATGDGYFLGLADGVAAVQGAAVLAVEPESGNSRHFQEWLVKGEIEEPPPPTSPPPSESPSPSPSESAPPSETTPGSPSEQPGTPKLPTTGAGLGMAVGAGAVALAGGAALVLWWQRRRALRHW</sequence>
<dbReference type="CDD" id="cd00161">
    <property type="entry name" value="beta-trefoil_Ricin-like"/>
    <property type="match status" value="1"/>
</dbReference>
<keyword evidence="3" id="KW-0732">Signal</keyword>
<evidence type="ECO:0000256" key="3">
    <source>
        <dbReference type="SAM" id="SignalP"/>
    </source>
</evidence>
<feature type="transmembrane region" description="Helical" evidence="2">
    <location>
        <begin position="220"/>
        <end position="241"/>
    </location>
</feature>
<keyword evidence="2" id="KW-0812">Transmembrane</keyword>
<evidence type="ECO:0000256" key="2">
    <source>
        <dbReference type="SAM" id="Phobius"/>
    </source>
</evidence>
<dbReference type="NCBIfam" id="TIGR01167">
    <property type="entry name" value="LPXTG_anchor"/>
    <property type="match status" value="1"/>
</dbReference>
<feature type="compositionally biased region" description="Pro residues" evidence="1">
    <location>
        <begin position="174"/>
        <end position="189"/>
    </location>
</feature>
<evidence type="ECO:0000256" key="1">
    <source>
        <dbReference type="SAM" id="MobiDB-lite"/>
    </source>
</evidence>
<evidence type="ECO:0000313" key="5">
    <source>
        <dbReference type="Proteomes" id="UP000198662"/>
    </source>
</evidence>
<dbReference type="AlphaFoldDB" id="A0A1G9DYL9"/>
<proteinExistence type="predicted"/>
<keyword evidence="5" id="KW-1185">Reference proteome</keyword>
<evidence type="ECO:0000313" key="4">
    <source>
        <dbReference type="EMBL" id="SDK68939.1"/>
    </source>
</evidence>
<feature type="signal peptide" evidence="3">
    <location>
        <begin position="1"/>
        <end position="25"/>
    </location>
</feature>
<gene>
    <name evidence="4" type="ORF">SAMN05216298_1184</name>
</gene>
<dbReference type="PROSITE" id="PS50231">
    <property type="entry name" value="RICIN_B_LECTIN"/>
    <property type="match status" value="1"/>
</dbReference>
<name>A0A1G9DYL9_9ACTN</name>
<keyword evidence="2" id="KW-1133">Transmembrane helix</keyword>
<dbReference type="STRING" id="380244.SAMN05216298_1184"/>
<dbReference type="Proteomes" id="UP000198662">
    <property type="component" value="Unassembled WGS sequence"/>
</dbReference>
<feature type="region of interest" description="Disordered" evidence="1">
    <location>
        <begin position="170"/>
        <end position="218"/>
    </location>
</feature>
<dbReference type="RefSeq" id="WP_091044244.1">
    <property type="nucleotide sequence ID" value="NZ_FNGF01000001.1"/>
</dbReference>
<feature type="chain" id="PRO_5011540806" evidence="3">
    <location>
        <begin position="26"/>
        <end position="250"/>
    </location>
</feature>
<organism evidence="4 5">
    <name type="scientific">Glycomyces sambucus</name>
    <dbReference type="NCBI Taxonomy" id="380244"/>
    <lineage>
        <taxon>Bacteria</taxon>
        <taxon>Bacillati</taxon>
        <taxon>Actinomycetota</taxon>
        <taxon>Actinomycetes</taxon>
        <taxon>Glycomycetales</taxon>
        <taxon>Glycomycetaceae</taxon>
        <taxon>Glycomyces</taxon>
    </lineage>
</organism>
<accession>A0A1G9DYL9</accession>
<reference evidence="5" key="1">
    <citation type="submission" date="2016-10" db="EMBL/GenBank/DDBJ databases">
        <authorList>
            <person name="Varghese N."/>
            <person name="Submissions S."/>
        </authorList>
    </citation>
    <scope>NUCLEOTIDE SEQUENCE [LARGE SCALE GENOMIC DNA]</scope>
    <source>
        <strain evidence="5">CGMCC 4.3147</strain>
    </source>
</reference>
<keyword evidence="2" id="KW-0472">Membrane</keyword>